<accession>A0A7W7IGW5</accession>
<proteinExistence type="predicted"/>
<dbReference type="Proteomes" id="UP000549343">
    <property type="component" value="Unassembled WGS sequence"/>
</dbReference>
<sequence length="39" mass="4219">MTFDRLVTGFYGFWPGHSLFLGATSARAERGFQGVAPLG</sequence>
<name>A0A7W7IGW5_9ACTN</name>
<dbReference type="AlphaFoldDB" id="A0A7W7IGW5"/>
<evidence type="ECO:0000313" key="1">
    <source>
        <dbReference type="EMBL" id="MBB4776889.1"/>
    </source>
</evidence>
<comment type="caution">
    <text evidence="1">The sequence shown here is derived from an EMBL/GenBank/DDBJ whole genome shotgun (WGS) entry which is preliminary data.</text>
</comment>
<reference evidence="1 2" key="1">
    <citation type="submission" date="2020-08" db="EMBL/GenBank/DDBJ databases">
        <title>Sequencing the genomes of 1000 actinobacteria strains.</title>
        <authorList>
            <person name="Klenk H.-P."/>
        </authorList>
    </citation>
    <scope>NUCLEOTIDE SEQUENCE [LARGE SCALE GENOMIC DNA]</scope>
    <source>
        <strain evidence="1 2">DSM 44772</strain>
    </source>
</reference>
<organism evidence="1 2">
    <name type="scientific">Actinomadura livida</name>
    <dbReference type="NCBI Taxonomy" id="79909"/>
    <lineage>
        <taxon>Bacteria</taxon>
        <taxon>Bacillati</taxon>
        <taxon>Actinomycetota</taxon>
        <taxon>Actinomycetes</taxon>
        <taxon>Streptosporangiales</taxon>
        <taxon>Thermomonosporaceae</taxon>
        <taxon>Actinomadura</taxon>
    </lineage>
</organism>
<protein>
    <submittedName>
        <fullName evidence="1">Uncharacterized protein</fullName>
    </submittedName>
</protein>
<evidence type="ECO:0000313" key="2">
    <source>
        <dbReference type="Proteomes" id="UP000549343"/>
    </source>
</evidence>
<gene>
    <name evidence="1" type="ORF">F4557_005307</name>
</gene>
<dbReference type="EMBL" id="JACHMV010000001">
    <property type="protein sequence ID" value="MBB4776889.1"/>
    <property type="molecule type" value="Genomic_DNA"/>
</dbReference>